<evidence type="ECO:0000313" key="4">
    <source>
        <dbReference type="Proteomes" id="UP000215694"/>
    </source>
</evidence>
<dbReference type="PANTHER" id="PTHR23088:SF30">
    <property type="entry name" value="OMEGA-AMIDASE NIT2"/>
    <property type="match status" value="1"/>
</dbReference>
<gene>
    <name evidence="3" type="ORF">CHL78_006995</name>
</gene>
<dbReference type="PROSITE" id="PS50263">
    <property type="entry name" value="CN_HYDROLASE"/>
    <property type="match status" value="1"/>
</dbReference>
<dbReference type="GO" id="GO:0006541">
    <property type="term" value="P:glutamine metabolic process"/>
    <property type="evidence" value="ECO:0007669"/>
    <property type="project" value="TreeGrafter"/>
</dbReference>
<accession>A0A371J5I7</accession>
<organism evidence="3 4">
    <name type="scientific">Romboutsia weinsteinii</name>
    <dbReference type="NCBI Taxonomy" id="2020949"/>
    <lineage>
        <taxon>Bacteria</taxon>
        <taxon>Bacillati</taxon>
        <taxon>Bacillota</taxon>
        <taxon>Clostridia</taxon>
        <taxon>Peptostreptococcales</taxon>
        <taxon>Peptostreptococcaceae</taxon>
        <taxon>Romboutsia</taxon>
    </lineage>
</organism>
<evidence type="ECO:0000259" key="2">
    <source>
        <dbReference type="PROSITE" id="PS50263"/>
    </source>
</evidence>
<dbReference type="InterPro" id="IPR003010">
    <property type="entry name" value="C-N_Hydrolase"/>
</dbReference>
<feature type="domain" description="CN hydrolase" evidence="2">
    <location>
        <begin position="23"/>
        <end position="268"/>
    </location>
</feature>
<protein>
    <submittedName>
        <fullName evidence="3">Carbon-nitrogen hydrolase family protein</fullName>
    </submittedName>
</protein>
<dbReference type="Proteomes" id="UP000215694">
    <property type="component" value="Unassembled WGS sequence"/>
</dbReference>
<evidence type="ECO:0000256" key="1">
    <source>
        <dbReference type="ARBA" id="ARBA00022801"/>
    </source>
</evidence>
<dbReference type="InterPro" id="IPR045254">
    <property type="entry name" value="Nit1/2_C-N_Hydrolase"/>
</dbReference>
<dbReference type="RefSeq" id="WP_094366104.1">
    <property type="nucleotide sequence ID" value="NZ_NOJY02000009.1"/>
</dbReference>
<dbReference type="Pfam" id="PF00795">
    <property type="entry name" value="CN_hydrolase"/>
    <property type="match status" value="1"/>
</dbReference>
<dbReference type="CDD" id="cd07572">
    <property type="entry name" value="nit"/>
    <property type="match status" value="1"/>
</dbReference>
<sequence>MNKGWNHELKRNLCFEDRYAKKVKIAVIQMKVDRDVDKNITVAEDFIRKSVYDGADMVVLPEMFCCPYETSNFPIYAELEGGDIYNRLSSIASRFGIYLVAGSVPEIDKFCRVYNTSYIFDRSGTKIGKHRKMHLFDIDVEGGQYFKESDTLTPGDSICVFNTEFGKMGLCICYDFRFVELSRIMVDEGANIIIVPAAFNMTTGPAHWENLFKMRAVDNQVYTIGAAPARDYDSSYTSYGNSIVVSPWGEVVNKMNEEEGYFIVDLDLNYIDKIRKELPLLKQRRHDIYTISNK</sequence>
<dbReference type="PANTHER" id="PTHR23088">
    <property type="entry name" value="NITRILASE-RELATED"/>
    <property type="match status" value="1"/>
</dbReference>
<reference evidence="3 4" key="1">
    <citation type="journal article" date="2017" name="Genome Announc.">
        <title>Draft Genome Sequence of Romboutsia weinsteinii sp. nov. Strain CCRI-19649(T) Isolated from Surface Water.</title>
        <authorList>
            <person name="Maheux A.F."/>
            <person name="Boudreau D.K."/>
            <person name="Berube E."/>
            <person name="Boissinot M."/>
            <person name="Cantin P."/>
            <person name="Raymond F."/>
            <person name="Corbeil J."/>
            <person name="Omar R.F."/>
            <person name="Bergeron M.G."/>
        </authorList>
    </citation>
    <scope>NUCLEOTIDE SEQUENCE [LARGE SCALE GENOMIC DNA]</scope>
    <source>
        <strain evidence="3 4">CCRI-19649</strain>
    </source>
</reference>
<dbReference type="GO" id="GO:0006107">
    <property type="term" value="P:oxaloacetate metabolic process"/>
    <property type="evidence" value="ECO:0007669"/>
    <property type="project" value="TreeGrafter"/>
</dbReference>
<dbReference type="GO" id="GO:0050152">
    <property type="term" value="F:omega-amidase activity"/>
    <property type="evidence" value="ECO:0007669"/>
    <property type="project" value="TreeGrafter"/>
</dbReference>
<dbReference type="AlphaFoldDB" id="A0A371J5I7"/>
<evidence type="ECO:0000313" key="3">
    <source>
        <dbReference type="EMBL" id="RDY28042.1"/>
    </source>
</evidence>
<name>A0A371J5I7_9FIRM</name>
<proteinExistence type="predicted"/>
<keyword evidence="1 3" id="KW-0378">Hydrolase</keyword>
<dbReference type="SUPFAM" id="SSF56317">
    <property type="entry name" value="Carbon-nitrogen hydrolase"/>
    <property type="match status" value="1"/>
</dbReference>
<comment type="caution">
    <text evidence="3">The sequence shown here is derived from an EMBL/GenBank/DDBJ whole genome shotgun (WGS) entry which is preliminary data.</text>
</comment>
<dbReference type="EMBL" id="NOJY02000009">
    <property type="protein sequence ID" value="RDY28042.1"/>
    <property type="molecule type" value="Genomic_DNA"/>
</dbReference>
<dbReference type="OrthoDB" id="9811121at2"/>
<keyword evidence="4" id="KW-1185">Reference proteome</keyword>
<dbReference type="GO" id="GO:0006528">
    <property type="term" value="P:asparagine metabolic process"/>
    <property type="evidence" value="ECO:0007669"/>
    <property type="project" value="TreeGrafter"/>
</dbReference>
<dbReference type="Gene3D" id="3.60.110.10">
    <property type="entry name" value="Carbon-nitrogen hydrolase"/>
    <property type="match status" value="1"/>
</dbReference>
<dbReference type="InterPro" id="IPR036526">
    <property type="entry name" value="C-N_Hydrolase_sf"/>
</dbReference>